<name>A0ABV9K7Z1_9PORP</name>
<dbReference type="PROSITE" id="PS50991">
    <property type="entry name" value="PYR_CT"/>
    <property type="match status" value="1"/>
</dbReference>
<evidence type="ECO:0000256" key="1">
    <source>
        <dbReference type="SAM" id="MobiDB-lite"/>
    </source>
</evidence>
<evidence type="ECO:0000313" key="3">
    <source>
        <dbReference type="EMBL" id="MFC4665791.1"/>
    </source>
</evidence>
<dbReference type="SUPFAM" id="SSF51230">
    <property type="entry name" value="Single hybrid motif"/>
    <property type="match status" value="1"/>
</dbReference>
<evidence type="ECO:0000259" key="2">
    <source>
        <dbReference type="PROSITE" id="PS50991"/>
    </source>
</evidence>
<dbReference type="InterPro" id="IPR000891">
    <property type="entry name" value="PYR_CT"/>
</dbReference>
<gene>
    <name evidence="3" type="ORF">ACFO3G_04095</name>
</gene>
<dbReference type="Gene3D" id="2.40.50.100">
    <property type="match status" value="1"/>
</dbReference>
<sequence length="623" mass="70008">MKKATKKEIKFSLVYRDMWQSSGKFQPRADQLARIAPVIVEMGCFHRVETNGGAFEQVCLLAGENPNKAVRAFTKPFNEAGIQTHMLDRGLNALRMYPVPADVRRLMYKVKKAQGTDITRIFDGLNDERNIIPSIKYALEAGMIPQATLCITYSPIHTVEYYSALADRLIAAGAPEICLKDMAGIGRPAFLGKLVKEIKTKHPEVIIEYHGHSGPGFSVASMLEVCENGADIIDVAMEPLSWGKVHPDVITIQQMLRDAGFKVADINMDAYMRARSMTQEFIDEWLGYFINPTNKHTTSLLVGCGLPGGMMGSMMADLKGVHAGINMFLRQNGKPELSVDDLLVKLFNEVEYVWPRLGYPPLVTPFSQYVKNVSLMNVYNLIRGEGRWQAIDQNIWGMILGKSGRLPGKLDQEIIDLAKSKGLEFTDEDPQLNYPDALDEYRKEMKENGWDFGEDDEELFELAMHDRQYRDFRSGVAKERFEADLANAKAQALAKQGYNEEDVKKAMREGCQPICATANGTLRWEVDPEGSMAPNTGSRFITNQPICTIETTVGYMEDMKSNFTGKLIEVSVPQGGAVRKGQEIAWIKPDEKEEFYQEAAPKLKRVEQEADPRKRVPAPPKHY</sequence>
<dbReference type="Pfam" id="PF00682">
    <property type="entry name" value="HMGL-like"/>
    <property type="match status" value="1"/>
</dbReference>
<feature type="domain" description="Pyruvate carboxyltransferase" evidence="2">
    <location>
        <begin position="8"/>
        <end position="272"/>
    </location>
</feature>
<comment type="caution">
    <text evidence="3">The sequence shown here is derived from an EMBL/GenBank/DDBJ whole genome shotgun (WGS) entry which is preliminary data.</text>
</comment>
<accession>A0ABV9K7Z1</accession>
<dbReference type="InterPro" id="IPR011053">
    <property type="entry name" value="Single_hybrid_motif"/>
</dbReference>
<evidence type="ECO:0000313" key="4">
    <source>
        <dbReference type="Proteomes" id="UP001596020"/>
    </source>
</evidence>
<dbReference type="InterPro" id="IPR013785">
    <property type="entry name" value="Aldolase_TIM"/>
</dbReference>
<feature type="compositionally biased region" description="Basic and acidic residues" evidence="1">
    <location>
        <begin position="604"/>
        <end position="614"/>
    </location>
</feature>
<feature type="region of interest" description="Disordered" evidence="1">
    <location>
        <begin position="600"/>
        <end position="623"/>
    </location>
</feature>
<dbReference type="PANTHER" id="PTHR43778">
    <property type="entry name" value="PYRUVATE CARBOXYLASE"/>
    <property type="match status" value="1"/>
</dbReference>
<dbReference type="Gene3D" id="3.20.20.70">
    <property type="entry name" value="Aldolase class I"/>
    <property type="match status" value="1"/>
</dbReference>
<dbReference type="PANTHER" id="PTHR43778:SF2">
    <property type="entry name" value="PYRUVATE CARBOXYLASE, MITOCHONDRIAL"/>
    <property type="match status" value="1"/>
</dbReference>
<proteinExistence type="predicted"/>
<keyword evidence="4" id="KW-1185">Reference proteome</keyword>
<dbReference type="SUPFAM" id="SSF51569">
    <property type="entry name" value="Aldolase"/>
    <property type="match status" value="1"/>
</dbReference>
<dbReference type="SUPFAM" id="SSF89000">
    <property type="entry name" value="post-HMGL domain-like"/>
    <property type="match status" value="1"/>
</dbReference>
<dbReference type="RefSeq" id="WP_380078235.1">
    <property type="nucleotide sequence ID" value="NZ_JBHSGO010000130.1"/>
</dbReference>
<reference evidence="4" key="1">
    <citation type="journal article" date="2019" name="Int. J. Syst. Evol. Microbiol.">
        <title>The Global Catalogue of Microorganisms (GCM) 10K type strain sequencing project: providing services to taxonomists for standard genome sequencing and annotation.</title>
        <authorList>
            <consortium name="The Broad Institute Genomics Platform"/>
            <consortium name="The Broad Institute Genome Sequencing Center for Infectious Disease"/>
            <person name="Wu L."/>
            <person name="Ma J."/>
        </authorList>
    </citation>
    <scope>NUCLEOTIDE SEQUENCE [LARGE SCALE GENOMIC DNA]</scope>
    <source>
        <strain evidence="4">CGMCC 4.7357</strain>
    </source>
</reference>
<dbReference type="Pfam" id="PF02436">
    <property type="entry name" value="PYC_OADA"/>
    <property type="match status" value="1"/>
</dbReference>
<protein>
    <submittedName>
        <fullName evidence="3">Oxaloacetate decarboxylase</fullName>
    </submittedName>
</protein>
<organism evidence="3 4">
    <name type="scientific">Falsiporphyromonas endometrii</name>
    <dbReference type="NCBI Taxonomy" id="1387297"/>
    <lineage>
        <taxon>Bacteria</taxon>
        <taxon>Pseudomonadati</taxon>
        <taxon>Bacteroidota</taxon>
        <taxon>Bacteroidia</taxon>
        <taxon>Bacteroidales</taxon>
        <taxon>Porphyromonadaceae</taxon>
        <taxon>Falsiporphyromonas</taxon>
    </lineage>
</organism>
<dbReference type="Proteomes" id="UP001596020">
    <property type="component" value="Unassembled WGS sequence"/>
</dbReference>
<dbReference type="InterPro" id="IPR003379">
    <property type="entry name" value="Carboxylase_cons_dom"/>
</dbReference>
<dbReference type="EMBL" id="JBHSGO010000130">
    <property type="protein sequence ID" value="MFC4665791.1"/>
    <property type="molecule type" value="Genomic_DNA"/>
</dbReference>
<dbReference type="InterPro" id="IPR055268">
    <property type="entry name" value="PCB-like"/>
</dbReference>